<keyword evidence="7" id="KW-0804">Transcription</keyword>
<dbReference type="PRINTS" id="PR00040">
    <property type="entry name" value="HTHMERR"/>
</dbReference>
<dbReference type="InterPro" id="IPR010211">
    <property type="entry name" value="Redox-sen_tscrpt-act_SoxR"/>
</dbReference>
<dbReference type="GO" id="GO:0003677">
    <property type="term" value="F:DNA binding"/>
    <property type="evidence" value="ECO:0007669"/>
    <property type="project" value="UniProtKB-KW"/>
</dbReference>
<dbReference type="CDD" id="cd01110">
    <property type="entry name" value="HTH_SoxR"/>
    <property type="match status" value="1"/>
</dbReference>
<keyword evidence="11" id="KW-1185">Reference proteome</keyword>
<keyword evidence="6" id="KW-0238">DNA-binding</keyword>
<dbReference type="Pfam" id="PF00376">
    <property type="entry name" value="MerR"/>
    <property type="match status" value="1"/>
</dbReference>
<dbReference type="InterPro" id="IPR009061">
    <property type="entry name" value="DNA-bd_dom_put_sf"/>
</dbReference>
<name>A0A3N4YST3_9MICO</name>
<dbReference type="GO" id="GO:0051537">
    <property type="term" value="F:2 iron, 2 sulfur cluster binding"/>
    <property type="evidence" value="ECO:0007669"/>
    <property type="project" value="UniProtKB-KW"/>
</dbReference>
<dbReference type="InterPro" id="IPR047057">
    <property type="entry name" value="MerR_fam"/>
</dbReference>
<keyword evidence="1" id="KW-0001">2Fe-2S</keyword>
<dbReference type="EMBL" id="RKQZ01000001">
    <property type="protein sequence ID" value="RPF21640.1"/>
    <property type="molecule type" value="Genomic_DNA"/>
</dbReference>
<keyword evidence="5" id="KW-0805">Transcription regulation</keyword>
<keyword evidence="2" id="KW-0479">Metal-binding</keyword>
<dbReference type="GO" id="GO:0046872">
    <property type="term" value="F:metal ion binding"/>
    <property type="evidence" value="ECO:0007669"/>
    <property type="project" value="UniProtKB-KW"/>
</dbReference>
<dbReference type="SMART" id="SM00422">
    <property type="entry name" value="HTH_MERR"/>
    <property type="match status" value="1"/>
</dbReference>
<evidence type="ECO:0000256" key="3">
    <source>
        <dbReference type="ARBA" id="ARBA00023004"/>
    </source>
</evidence>
<keyword evidence="4" id="KW-0411">Iron-sulfur</keyword>
<evidence type="ECO:0000313" key="10">
    <source>
        <dbReference type="EMBL" id="RPF21640.1"/>
    </source>
</evidence>
<dbReference type="InterPro" id="IPR015358">
    <property type="entry name" value="Tscrpt_reg_MerR_DNA-bd"/>
</dbReference>
<dbReference type="GO" id="GO:0003700">
    <property type="term" value="F:DNA-binding transcription factor activity"/>
    <property type="evidence" value="ECO:0007669"/>
    <property type="project" value="InterPro"/>
</dbReference>
<dbReference type="PANTHER" id="PTHR30204">
    <property type="entry name" value="REDOX-CYCLING DRUG-SENSING TRANSCRIPTIONAL ACTIVATOR SOXR"/>
    <property type="match status" value="1"/>
</dbReference>
<comment type="caution">
    <text evidence="10">The sequence shown here is derived from an EMBL/GenBank/DDBJ whole genome shotgun (WGS) entry which is preliminary data.</text>
</comment>
<accession>A0A3N4YST3</accession>
<dbReference type="PROSITE" id="PS50937">
    <property type="entry name" value="HTH_MERR_2"/>
    <property type="match status" value="1"/>
</dbReference>
<evidence type="ECO:0000259" key="9">
    <source>
        <dbReference type="PROSITE" id="PS50937"/>
    </source>
</evidence>
<dbReference type="InterPro" id="IPR000551">
    <property type="entry name" value="MerR-type_HTH_dom"/>
</dbReference>
<reference evidence="10 11" key="1">
    <citation type="submission" date="2018-11" db="EMBL/GenBank/DDBJ databases">
        <title>Sequencing the genomes of 1000 actinobacteria strains.</title>
        <authorList>
            <person name="Klenk H.-P."/>
        </authorList>
    </citation>
    <scope>NUCLEOTIDE SEQUENCE [LARGE SCALE GENOMIC DNA]</scope>
    <source>
        <strain evidence="10 11">DSM 15700</strain>
    </source>
</reference>
<dbReference type="PROSITE" id="PS00552">
    <property type="entry name" value="HTH_MERR_1"/>
    <property type="match status" value="1"/>
</dbReference>
<keyword evidence="3" id="KW-0408">Iron</keyword>
<sequence>MAAGESSTAAGSPPWDHTELTVGEVARRSGVAVSALHFYERQGLITSRRTGGNQRRYRRDVLRRVAFIRTSRRVGIPLVRIGEALAALPADRAPSRKDWARLSRAWREDLDARIEQMERLRDTLTDCIGCGCLSLKTCTLNNPHDELSGTGAGPRRLLVDGVEDDDGVGRPAGSPAP</sequence>
<dbReference type="OrthoDB" id="9802944at2"/>
<dbReference type="Gene3D" id="1.10.1660.10">
    <property type="match status" value="1"/>
</dbReference>
<dbReference type="AlphaFoldDB" id="A0A3N4YST3"/>
<dbReference type="Proteomes" id="UP000280501">
    <property type="component" value="Unassembled WGS sequence"/>
</dbReference>
<dbReference type="NCBIfam" id="TIGR01950">
    <property type="entry name" value="SoxR"/>
    <property type="match status" value="1"/>
</dbReference>
<evidence type="ECO:0000256" key="8">
    <source>
        <dbReference type="SAM" id="MobiDB-lite"/>
    </source>
</evidence>
<feature type="region of interest" description="Disordered" evidence="8">
    <location>
        <begin position="145"/>
        <end position="177"/>
    </location>
</feature>
<protein>
    <submittedName>
        <fullName evidence="10">MerR family redox-sensitive transcriptional activator SoxR</fullName>
    </submittedName>
</protein>
<evidence type="ECO:0000256" key="5">
    <source>
        <dbReference type="ARBA" id="ARBA00023015"/>
    </source>
</evidence>
<evidence type="ECO:0000256" key="7">
    <source>
        <dbReference type="ARBA" id="ARBA00023163"/>
    </source>
</evidence>
<dbReference type="Pfam" id="PF09278">
    <property type="entry name" value="MerR-DNA-bind"/>
    <property type="match status" value="1"/>
</dbReference>
<evidence type="ECO:0000256" key="2">
    <source>
        <dbReference type="ARBA" id="ARBA00022723"/>
    </source>
</evidence>
<evidence type="ECO:0000313" key="11">
    <source>
        <dbReference type="Proteomes" id="UP000280501"/>
    </source>
</evidence>
<dbReference type="SUPFAM" id="SSF46955">
    <property type="entry name" value="Putative DNA-binding domain"/>
    <property type="match status" value="1"/>
</dbReference>
<feature type="domain" description="HTH merR-type" evidence="9">
    <location>
        <begin position="19"/>
        <end position="87"/>
    </location>
</feature>
<dbReference type="RefSeq" id="WP_123814662.1">
    <property type="nucleotide sequence ID" value="NZ_RKQZ01000001.1"/>
</dbReference>
<evidence type="ECO:0000256" key="1">
    <source>
        <dbReference type="ARBA" id="ARBA00022714"/>
    </source>
</evidence>
<organism evidence="10 11">
    <name type="scientific">Myceligenerans xiligouense</name>
    <dbReference type="NCBI Taxonomy" id="253184"/>
    <lineage>
        <taxon>Bacteria</taxon>
        <taxon>Bacillati</taxon>
        <taxon>Actinomycetota</taxon>
        <taxon>Actinomycetes</taxon>
        <taxon>Micrococcales</taxon>
        <taxon>Promicromonosporaceae</taxon>
        <taxon>Myceligenerans</taxon>
    </lineage>
</organism>
<dbReference type="GO" id="GO:0006979">
    <property type="term" value="P:response to oxidative stress"/>
    <property type="evidence" value="ECO:0007669"/>
    <property type="project" value="InterPro"/>
</dbReference>
<gene>
    <name evidence="10" type="ORF">EDD34_2272</name>
</gene>
<evidence type="ECO:0000256" key="4">
    <source>
        <dbReference type="ARBA" id="ARBA00023014"/>
    </source>
</evidence>
<proteinExistence type="predicted"/>
<evidence type="ECO:0000256" key="6">
    <source>
        <dbReference type="ARBA" id="ARBA00023125"/>
    </source>
</evidence>
<dbReference type="PANTHER" id="PTHR30204:SF0">
    <property type="entry name" value="REDOX-SENSITIVE TRANSCRIPTIONAL ACTIVATOR SOXR"/>
    <property type="match status" value="1"/>
</dbReference>